<dbReference type="AlphaFoldDB" id="A0A553HVW0"/>
<name>A0A553HVW0_9PEZI</name>
<protein>
    <submittedName>
        <fullName evidence="1">Uncharacterized protein</fullName>
    </submittedName>
</protein>
<comment type="caution">
    <text evidence="1">The sequence shown here is derived from an EMBL/GenBank/DDBJ whole genome shotgun (WGS) entry which is preliminary data.</text>
</comment>
<gene>
    <name evidence="1" type="ORF">FHL15_006963</name>
</gene>
<reference evidence="2" key="1">
    <citation type="submission" date="2019-06" db="EMBL/GenBank/DDBJ databases">
        <title>Draft genome sequence of the griseofulvin-producing fungus Xylaria cubensis strain G536.</title>
        <authorList>
            <person name="Mead M.E."/>
            <person name="Raja H.A."/>
            <person name="Steenwyk J.L."/>
            <person name="Knowles S.L."/>
            <person name="Oberlies N.H."/>
            <person name="Rokas A."/>
        </authorList>
    </citation>
    <scope>NUCLEOTIDE SEQUENCE [LARGE SCALE GENOMIC DNA]</scope>
    <source>
        <strain evidence="2">G536</strain>
    </source>
</reference>
<dbReference type="Proteomes" id="UP000319160">
    <property type="component" value="Unassembled WGS sequence"/>
</dbReference>
<dbReference type="EMBL" id="VFLP01000039">
    <property type="protein sequence ID" value="TRX92096.1"/>
    <property type="molecule type" value="Genomic_DNA"/>
</dbReference>
<evidence type="ECO:0000313" key="2">
    <source>
        <dbReference type="Proteomes" id="UP000319160"/>
    </source>
</evidence>
<accession>A0A553HVW0</accession>
<organism evidence="1 2">
    <name type="scientific">Xylaria flabelliformis</name>
    <dbReference type="NCBI Taxonomy" id="2512241"/>
    <lineage>
        <taxon>Eukaryota</taxon>
        <taxon>Fungi</taxon>
        <taxon>Dikarya</taxon>
        <taxon>Ascomycota</taxon>
        <taxon>Pezizomycotina</taxon>
        <taxon>Sordariomycetes</taxon>
        <taxon>Xylariomycetidae</taxon>
        <taxon>Xylariales</taxon>
        <taxon>Xylariaceae</taxon>
        <taxon>Xylaria</taxon>
    </lineage>
</organism>
<sequence length="105" mass="12310">MESQQQQKQLVEEIRSRVTETEHQLNELREKQKWMGMQISELQEIVEAVDKAITFANSGVLELEDMDDCNKVGGMIYTLCEYHDEVQDYLLQIEVCEEIIAQEDK</sequence>
<keyword evidence="2" id="KW-1185">Reference proteome</keyword>
<proteinExistence type="predicted"/>
<evidence type="ECO:0000313" key="1">
    <source>
        <dbReference type="EMBL" id="TRX92096.1"/>
    </source>
</evidence>